<proteinExistence type="predicted"/>
<protein>
    <submittedName>
        <fullName evidence="2">Uncharacterized protein</fullName>
    </submittedName>
</protein>
<reference evidence="2 3" key="1">
    <citation type="submission" date="2023-03" db="EMBL/GenBank/DDBJ databases">
        <title>Isolation and description of six Streptomyces strains from soil environments, able to metabolize different microbial glucans.</title>
        <authorList>
            <person name="Widen T."/>
            <person name="Larsbrink J."/>
        </authorList>
    </citation>
    <scope>NUCLEOTIDE SEQUENCE [LARGE SCALE GENOMIC DNA]</scope>
    <source>
        <strain evidence="2 3">Alt3</strain>
        <plasmid evidence="2 3">unnamed1</plasmid>
    </source>
</reference>
<keyword evidence="2" id="KW-0614">Plasmid</keyword>
<evidence type="ECO:0000256" key="1">
    <source>
        <dbReference type="SAM" id="Phobius"/>
    </source>
</evidence>
<dbReference type="EMBL" id="CP120984">
    <property type="protein sequence ID" value="WLQ69400.1"/>
    <property type="molecule type" value="Genomic_DNA"/>
</dbReference>
<feature type="transmembrane region" description="Helical" evidence="1">
    <location>
        <begin position="23"/>
        <end position="42"/>
    </location>
</feature>
<evidence type="ECO:0000313" key="2">
    <source>
        <dbReference type="EMBL" id="WLQ69400.1"/>
    </source>
</evidence>
<organism evidence="2 3">
    <name type="scientific">Streptomyces glycanivorans</name>
    <dbReference type="NCBI Taxonomy" id="3033808"/>
    <lineage>
        <taxon>Bacteria</taxon>
        <taxon>Bacillati</taxon>
        <taxon>Actinomycetota</taxon>
        <taxon>Actinomycetes</taxon>
        <taxon>Kitasatosporales</taxon>
        <taxon>Streptomycetaceae</taxon>
        <taxon>Streptomyces</taxon>
    </lineage>
</organism>
<keyword evidence="3" id="KW-1185">Reference proteome</keyword>
<keyword evidence="1" id="KW-0812">Transmembrane</keyword>
<accession>A0ABY9JQN0</accession>
<name>A0ABY9JQN0_9ACTN</name>
<evidence type="ECO:0000313" key="3">
    <source>
        <dbReference type="Proteomes" id="UP001224433"/>
    </source>
</evidence>
<gene>
    <name evidence="2" type="ORF">P8A20_38490</name>
</gene>
<geneLocation type="plasmid" evidence="2 3">
    <name>unnamed1</name>
</geneLocation>
<dbReference type="RefSeq" id="WP_306105464.1">
    <property type="nucleotide sequence ID" value="NZ_CP120984.1"/>
</dbReference>
<keyword evidence="1" id="KW-1133">Transmembrane helix</keyword>
<sequence>MTTLPPSPDDTSSQPPLISTHSALVLMIAVIIGVTMGFLTFYSTGQSSAGVMAGLMTFGASIPVLRREIGP</sequence>
<keyword evidence="1" id="KW-0472">Membrane</keyword>
<dbReference type="Proteomes" id="UP001224433">
    <property type="component" value="Plasmid unnamed1"/>
</dbReference>